<dbReference type="Proteomes" id="UP000825729">
    <property type="component" value="Unassembled WGS sequence"/>
</dbReference>
<name>A0AAV7ES24_ARIFI</name>
<dbReference type="EMBL" id="JAINDJ010000004">
    <property type="protein sequence ID" value="KAG9450895.1"/>
    <property type="molecule type" value="Genomic_DNA"/>
</dbReference>
<dbReference type="InterPro" id="IPR032675">
    <property type="entry name" value="LRR_dom_sf"/>
</dbReference>
<protein>
    <recommendedName>
        <fullName evidence="9">Malectin-like domain-containing protein</fullName>
    </recommendedName>
</protein>
<dbReference type="Pfam" id="PF12819">
    <property type="entry name" value="Malectin_like"/>
    <property type="match status" value="1"/>
</dbReference>
<dbReference type="InterPro" id="IPR001611">
    <property type="entry name" value="Leu-rich_rpt"/>
</dbReference>
<evidence type="ECO:0000256" key="2">
    <source>
        <dbReference type="ARBA" id="ARBA00022614"/>
    </source>
</evidence>
<dbReference type="Gene3D" id="2.60.120.430">
    <property type="entry name" value="Galactose-binding lectin"/>
    <property type="match status" value="1"/>
</dbReference>
<gene>
    <name evidence="10" type="ORF">H6P81_010860</name>
</gene>
<evidence type="ECO:0000313" key="10">
    <source>
        <dbReference type="EMBL" id="KAG9450895.1"/>
    </source>
</evidence>
<feature type="signal peptide" evidence="8">
    <location>
        <begin position="1"/>
        <end position="19"/>
    </location>
</feature>
<dbReference type="Pfam" id="PF13855">
    <property type="entry name" value="LRR_8"/>
    <property type="match status" value="1"/>
</dbReference>
<keyword evidence="4 8" id="KW-0732">Signal</keyword>
<dbReference type="AlphaFoldDB" id="A0AAV7ES24"/>
<evidence type="ECO:0000256" key="4">
    <source>
        <dbReference type="ARBA" id="ARBA00022729"/>
    </source>
</evidence>
<evidence type="ECO:0000259" key="9">
    <source>
        <dbReference type="Pfam" id="PF12819"/>
    </source>
</evidence>
<keyword evidence="5" id="KW-0677">Repeat</keyword>
<dbReference type="GO" id="GO:0016020">
    <property type="term" value="C:membrane"/>
    <property type="evidence" value="ECO:0007669"/>
    <property type="project" value="UniProtKB-SubCell"/>
</dbReference>
<dbReference type="FunFam" id="3.80.10.10:FF:000129">
    <property type="entry name" value="Leucine-rich repeat receptor-like kinase"/>
    <property type="match status" value="1"/>
</dbReference>
<evidence type="ECO:0000256" key="6">
    <source>
        <dbReference type="ARBA" id="ARBA00022989"/>
    </source>
</evidence>
<evidence type="ECO:0000313" key="11">
    <source>
        <dbReference type="Proteomes" id="UP000825729"/>
    </source>
</evidence>
<reference evidence="10 11" key="1">
    <citation type="submission" date="2021-07" db="EMBL/GenBank/DDBJ databases">
        <title>The Aristolochia fimbriata genome: insights into angiosperm evolution, floral development and chemical biosynthesis.</title>
        <authorList>
            <person name="Jiao Y."/>
        </authorList>
    </citation>
    <scope>NUCLEOTIDE SEQUENCE [LARGE SCALE GENOMIC DNA]</scope>
    <source>
        <strain evidence="10">IBCAS-2021</strain>
        <tissue evidence="10">Leaf</tissue>
    </source>
</reference>
<evidence type="ECO:0000256" key="5">
    <source>
        <dbReference type="ARBA" id="ARBA00022737"/>
    </source>
</evidence>
<evidence type="ECO:0000256" key="1">
    <source>
        <dbReference type="ARBA" id="ARBA00004167"/>
    </source>
</evidence>
<dbReference type="SUPFAM" id="SSF52058">
    <property type="entry name" value="L domain-like"/>
    <property type="match status" value="1"/>
</dbReference>
<keyword evidence="3" id="KW-0812">Transmembrane</keyword>
<sequence length="500" mass="54867">MSLPVFLLWLVSIPLCIHAAPPPTGFFIDCGATSEWKDGGIKWITDEGFIHVGEKKTIDKPYLLPYLSTLRYFPDTSARKYCYTFPATKGGKYLIRTLYYYGGFDGGTVPPVFDQIVDGTKWSTVDTRDNYAKGLTSVYEVVVGATGKSLSLCLGRNEQTTSSPFISALQMLSLGGSMYNATDFTKYALSAVARGNFGDEKSISYPDDPFDRYWQGFAMAESPVVESHWNVSPSDFWDAPPATVFNKGFTASRGKTLQVEWPPVALPNASYYVALYFQDNRTPSPYSWRVFDVAINGIAFYKDLNVSTDGVSVFSANWPLSGKTTIALTPSSDSPVGPIISGAEIYQIFRYGGRTLTRDVIAMDALARGFVNPPVDWTGDPCLPENHSWTGVTCSGGKLARVISLNLTHLGISGHISNSISNLTAINSIVLDGNKLEGEIPDMASLQQLVTLNLSYNRLTGKVPESLGHLANLKELQLHDNELEEPVPESVKKKFTDLQL</sequence>
<dbReference type="PANTHER" id="PTHR45631">
    <property type="entry name" value="OS07G0107800 PROTEIN-RELATED"/>
    <property type="match status" value="1"/>
</dbReference>
<comment type="subcellular location">
    <subcellularLocation>
        <location evidence="1">Membrane</location>
        <topology evidence="1">Single-pass membrane protein</topology>
    </subcellularLocation>
</comment>
<keyword evidence="7" id="KW-0472">Membrane</keyword>
<dbReference type="InterPro" id="IPR024788">
    <property type="entry name" value="Malectin-like_Carb-bd_dom"/>
</dbReference>
<feature type="domain" description="Malectin-like" evidence="9">
    <location>
        <begin position="28"/>
        <end position="348"/>
    </location>
</feature>
<keyword evidence="2" id="KW-0433">Leucine-rich repeat</keyword>
<dbReference type="PANTHER" id="PTHR45631:SF45">
    <property type="entry name" value="LEUCINE-RICH REPEAT (LRR) FAMILY PROTEIN"/>
    <property type="match status" value="1"/>
</dbReference>
<organism evidence="10 11">
    <name type="scientific">Aristolochia fimbriata</name>
    <name type="common">White veined hardy Dutchman's pipe vine</name>
    <dbReference type="NCBI Taxonomy" id="158543"/>
    <lineage>
        <taxon>Eukaryota</taxon>
        <taxon>Viridiplantae</taxon>
        <taxon>Streptophyta</taxon>
        <taxon>Embryophyta</taxon>
        <taxon>Tracheophyta</taxon>
        <taxon>Spermatophyta</taxon>
        <taxon>Magnoliopsida</taxon>
        <taxon>Magnoliidae</taxon>
        <taxon>Piperales</taxon>
        <taxon>Aristolochiaceae</taxon>
        <taxon>Aristolochia</taxon>
    </lineage>
</organism>
<feature type="chain" id="PRO_5043529537" description="Malectin-like domain-containing protein" evidence="8">
    <location>
        <begin position="20"/>
        <end position="500"/>
    </location>
</feature>
<accession>A0AAV7ES24</accession>
<evidence type="ECO:0000256" key="8">
    <source>
        <dbReference type="SAM" id="SignalP"/>
    </source>
</evidence>
<evidence type="ECO:0000256" key="7">
    <source>
        <dbReference type="ARBA" id="ARBA00023136"/>
    </source>
</evidence>
<dbReference type="Gene3D" id="3.80.10.10">
    <property type="entry name" value="Ribonuclease Inhibitor"/>
    <property type="match status" value="1"/>
</dbReference>
<keyword evidence="6" id="KW-1133">Transmembrane helix</keyword>
<evidence type="ECO:0000256" key="3">
    <source>
        <dbReference type="ARBA" id="ARBA00022692"/>
    </source>
</evidence>
<keyword evidence="11" id="KW-1185">Reference proteome</keyword>
<proteinExistence type="predicted"/>
<comment type="caution">
    <text evidence="10">The sequence shown here is derived from an EMBL/GenBank/DDBJ whole genome shotgun (WGS) entry which is preliminary data.</text>
</comment>